<keyword evidence="1" id="KW-0175">Coiled coil</keyword>
<evidence type="ECO:0000313" key="2">
    <source>
        <dbReference type="EMBL" id="MPW26296.1"/>
    </source>
</evidence>
<organism evidence="2 3">
    <name type="scientific">Alkalibaculum sporogenes</name>
    <dbReference type="NCBI Taxonomy" id="2655001"/>
    <lineage>
        <taxon>Bacteria</taxon>
        <taxon>Bacillati</taxon>
        <taxon>Bacillota</taxon>
        <taxon>Clostridia</taxon>
        <taxon>Eubacteriales</taxon>
        <taxon>Eubacteriaceae</taxon>
        <taxon>Alkalibaculum</taxon>
    </lineage>
</organism>
<dbReference type="RefSeq" id="WP_152804671.1">
    <property type="nucleotide sequence ID" value="NZ_WHNX01000016.1"/>
</dbReference>
<accession>A0A6A7KA78</accession>
<gene>
    <name evidence="2" type="primary">zapA</name>
    <name evidence="2" type="ORF">GC105_10900</name>
</gene>
<dbReference type="GO" id="GO:0051301">
    <property type="term" value="P:cell division"/>
    <property type="evidence" value="ECO:0007669"/>
    <property type="project" value="UniProtKB-KW"/>
</dbReference>
<dbReference type="Pfam" id="PF05164">
    <property type="entry name" value="ZapA"/>
    <property type="match status" value="1"/>
</dbReference>
<keyword evidence="2" id="KW-0131">Cell cycle</keyword>
<proteinExistence type="predicted"/>
<comment type="caution">
    <text evidence="2">The sequence shown here is derived from an EMBL/GenBank/DDBJ whole genome shotgun (WGS) entry which is preliminary data.</text>
</comment>
<name>A0A6A7KA78_9FIRM</name>
<dbReference type="Gene3D" id="6.10.250.790">
    <property type="match status" value="1"/>
</dbReference>
<keyword evidence="3" id="KW-1185">Reference proteome</keyword>
<evidence type="ECO:0000256" key="1">
    <source>
        <dbReference type="SAM" id="Coils"/>
    </source>
</evidence>
<dbReference type="Proteomes" id="UP000440004">
    <property type="component" value="Unassembled WGS sequence"/>
</dbReference>
<dbReference type="SUPFAM" id="SSF102829">
    <property type="entry name" value="Cell division protein ZapA-like"/>
    <property type="match status" value="1"/>
</dbReference>
<dbReference type="EMBL" id="WHNX01000016">
    <property type="protein sequence ID" value="MPW26296.1"/>
    <property type="molecule type" value="Genomic_DNA"/>
</dbReference>
<keyword evidence="2" id="KW-0132">Cell division</keyword>
<protein>
    <submittedName>
        <fullName evidence="2">Cell division protein ZapA</fullName>
    </submittedName>
</protein>
<dbReference type="AlphaFoldDB" id="A0A6A7KA78"/>
<reference evidence="2 3" key="1">
    <citation type="submission" date="2019-10" db="EMBL/GenBank/DDBJ databases">
        <title>Alkalibaculum tamaniensis sp.nov., a new alkaliphilic acetogen, isolated on methoxylated aromatics from a mud volcano.</title>
        <authorList>
            <person name="Khomyakova M.A."/>
            <person name="Merkel A.Y."/>
            <person name="Bonch-Osmolovskaya E.A."/>
            <person name="Slobodkin A.I."/>
        </authorList>
    </citation>
    <scope>NUCLEOTIDE SEQUENCE [LARGE SCALE GENOMIC DNA]</scope>
    <source>
        <strain evidence="2 3">M08DMB</strain>
    </source>
</reference>
<dbReference type="InterPro" id="IPR036192">
    <property type="entry name" value="Cell_div_ZapA-like_sf"/>
</dbReference>
<dbReference type="InterPro" id="IPR007838">
    <property type="entry name" value="Cell_div_ZapA-like"/>
</dbReference>
<evidence type="ECO:0000313" key="3">
    <source>
        <dbReference type="Proteomes" id="UP000440004"/>
    </source>
</evidence>
<dbReference type="InterPro" id="IPR053712">
    <property type="entry name" value="Bac_CellDiv_Activator"/>
</dbReference>
<sequence length="168" mass="19925">MENKSKVVAKIQDVEYTLLGTIDQKHIDEISKMVDDMMSIVKKSNPLMNRSMVLILSCINFCDEIIKLNSRNEKLEQKLESIEDVNDLKEQLTTYKEYNKQNNDVNSEMKKERDTLKKELIKSKDLIEQYNKKNRQYKFDIEESRKTILDLQNQLFESQIELVKANKQ</sequence>
<feature type="coiled-coil region" evidence="1">
    <location>
        <begin position="65"/>
        <end position="168"/>
    </location>
</feature>